<dbReference type="RefSeq" id="WP_244959592.1">
    <property type="nucleotide sequence ID" value="NZ_BAAAEF010000007.1"/>
</dbReference>
<evidence type="ECO:0000313" key="2">
    <source>
        <dbReference type="EMBL" id="QKK80880.1"/>
    </source>
</evidence>
<feature type="transmembrane region" description="Helical" evidence="1">
    <location>
        <begin position="216"/>
        <end position="236"/>
    </location>
</feature>
<protein>
    <submittedName>
        <fullName evidence="2">PepSY domain-containing protein</fullName>
    </submittedName>
</protein>
<dbReference type="PANTHER" id="PTHR34219:SF1">
    <property type="entry name" value="PEPSY DOMAIN-CONTAINING PROTEIN"/>
    <property type="match status" value="1"/>
</dbReference>
<feature type="transmembrane region" description="Helical" evidence="1">
    <location>
        <begin position="33"/>
        <end position="57"/>
    </location>
</feature>
<feature type="transmembrane region" description="Helical" evidence="1">
    <location>
        <begin position="436"/>
        <end position="461"/>
    </location>
</feature>
<proteinExistence type="predicted"/>
<evidence type="ECO:0000256" key="1">
    <source>
        <dbReference type="SAM" id="Phobius"/>
    </source>
</evidence>
<dbReference type="Pfam" id="PF03929">
    <property type="entry name" value="PepSY_TM"/>
    <property type="match status" value="1"/>
</dbReference>
<accession>A0A859D1N0</accession>
<name>A0A859D1N0_9GAMM</name>
<sequence length="469" mass="51964">MPFSDTRIFIMPTSTQNKASEPSNAMLLLITRLHFYIGFFIGPFIFIAALTGTLYVLSPQLEDAIYKEALTTQSVGESKTLAEQITAARSHLSSDLTLFAVRPAPEQGDTTRVMFLDPTANLTGARALFIDPVTLDLKGNLPVYGTSGVLPLRTTIDFLHRQLLLGEVGRYYSELAASWLWISALGGLFLWYKGGKKNQLEFASKTVHLRKRRRHYQLGLCIFIGLIFVSVTGLTWSKWAGGNIGALRENIGWVTPSVSLDLAASNVVVTSDEHADHIHHRDAEPNVDTPDIRTNPDLLFDGVLTAARNAGIDANKLEIKPAKGEGKAWFVREIDRSWPTQVDSVAVDAATMTVTSRADFANFPLVAKLIRWGIDAHMGILFGAINQIILTVFGLSLCLMIIWGYKMWWIRRPSAGSTSKPLLQAWAKLSAIQKTLTLLVTLFLGVSLPVMGVSLLAFLLIDIWRWKRQ</sequence>
<keyword evidence="1" id="KW-1133">Transmembrane helix</keyword>
<gene>
    <name evidence="2" type="ORF">MP3633_2153</name>
</gene>
<organism evidence="2 3">
    <name type="scientific">Marinomonas primoryensis</name>
    <dbReference type="NCBI Taxonomy" id="178399"/>
    <lineage>
        <taxon>Bacteria</taxon>
        <taxon>Pseudomonadati</taxon>
        <taxon>Pseudomonadota</taxon>
        <taxon>Gammaproteobacteria</taxon>
        <taxon>Oceanospirillales</taxon>
        <taxon>Oceanospirillaceae</taxon>
        <taxon>Marinomonas</taxon>
    </lineage>
</organism>
<reference evidence="2 3" key="1">
    <citation type="submission" date="2020-06" db="EMBL/GenBank/DDBJ databases">
        <authorList>
            <person name="Voronona O.L."/>
            <person name="Aksenova E.I."/>
            <person name="Kunda M.S."/>
            <person name="Semenov A.N."/>
            <person name="Ryzhova N."/>
        </authorList>
    </citation>
    <scope>NUCLEOTIDE SEQUENCE [LARGE SCALE GENOMIC DNA]</scope>
    <source>
        <strain evidence="2 3">MPKMM3633</strain>
    </source>
</reference>
<dbReference type="PANTHER" id="PTHR34219">
    <property type="entry name" value="IRON-REGULATED INNER MEMBRANE PROTEIN-RELATED"/>
    <property type="match status" value="1"/>
</dbReference>
<dbReference type="EMBL" id="CP054301">
    <property type="protein sequence ID" value="QKK80880.1"/>
    <property type="molecule type" value="Genomic_DNA"/>
</dbReference>
<dbReference type="Proteomes" id="UP000509371">
    <property type="component" value="Chromosome"/>
</dbReference>
<feature type="transmembrane region" description="Helical" evidence="1">
    <location>
        <begin position="380"/>
        <end position="405"/>
    </location>
</feature>
<dbReference type="KEGG" id="mpri:MP3633_2153"/>
<dbReference type="AlphaFoldDB" id="A0A859D1N0"/>
<feature type="transmembrane region" description="Helical" evidence="1">
    <location>
        <begin position="171"/>
        <end position="192"/>
    </location>
</feature>
<keyword evidence="1" id="KW-0472">Membrane</keyword>
<keyword evidence="1" id="KW-0812">Transmembrane</keyword>
<dbReference type="InterPro" id="IPR005625">
    <property type="entry name" value="PepSY-ass_TM"/>
</dbReference>
<evidence type="ECO:0000313" key="3">
    <source>
        <dbReference type="Proteomes" id="UP000509371"/>
    </source>
</evidence>